<dbReference type="Pfam" id="PF13273">
    <property type="entry name" value="DUF4064"/>
    <property type="match status" value="1"/>
</dbReference>
<comment type="caution">
    <text evidence="3">The sequence shown here is derived from an EMBL/GenBank/DDBJ whole genome shotgun (WGS) entry which is preliminary data.</text>
</comment>
<dbReference type="STRING" id="1395513.P343_08205"/>
<evidence type="ECO:0000313" key="4">
    <source>
        <dbReference type="Proteomes" id="UP000018296"/>
    </source>
</evidence>
<dbReference type="RefSeq" id="WP_023509906.1">
    <property type="nucleotide sequence ID" value="NZ_AWTC01000006.1"/>
</dbReference>
<name>V6IY21_9BACL</name>
<evidence type="ECO:0000259" key="2">
    <source>
        <dbReference type="Pfam" id="PF13273"/>
    </source>
</evidence>
<dbReference type="PATRIC" id="fig|1395513.3.peg.1662"/>
<keyword evidence="1" id="KW-0812">Transmembrane</keyword>
<dbReference type="InterPro" id="IPR025273">
    <property type="entry name" value="DUF4064"/>
</dbReference>
<dbReference type="AlphaFoldDB" id="V6IY21"/>
<proteinExistence type="predicted"/>
<feature type="domain" description="DUF4064" evidence="2">
    <location>
        <begin position="2"/>
        <end position="88"/>
    </location>
</feature>
<evidence type="ECO:0000313" key="3">
    <source>
        <dbReference type="EMBL" id="EST12240.1"/>
    </source>
</evidence>
<keyword evidence="1" id="KW-0472">Membrane</keyword>
<dbReference type="Proteomes" id="UP000018296">
    <property type="component" value="Unassembled WGS sequence"/>
</dbReference>
<dbReference type="OrthoDB" id="2990321at2"/>
<feature type="transmembrane region" description="Helical" evidence="1">
    <location>
        <begin position="41"/>
        <end position="62"/>
    </location>
</feature>
<gene>
    <name evidence="3" type="ORF">P343_08205</name>
</gene>
<evidence type="ECO:0000256" key="1">
    <source>
        <dbReference type="SAM" id="Phobius"/>
    </source>
</evidence>
<keyword evidence="1" id="KW-1133">Transmembrane helix</keyword>
<organism evidence="3 4">
    <name type="scientific">Sporolactobacillus laevolacticus DSM 442</name>
    <dbReference type="NCBI Taxonomy" id="1395513"/>
    <lineage>
        <taxon>Bacteria</taxon>
        <taxon>Bacillati</taxon>
        <taxon>Bacillota</taxon>
        <taxon>Bacilli</taxon>
        <taxon>Bacillales</taxon>
        <taxon>Sporolactobacillaceae</taxon>
        <taxon>Sporolactobacillus</taxon>
    </lineage>
</organism>
<feature type="transmembrane region" description="Helical" evidence="1">
    <location>
        <begin position="7"/>
        <end position="29"/>
    </location>
</feature>
<keyword evidence="4" id="KW-1185">Reference proteome</keyword>
<reference evidence="3 4" key="1">
    <citation type="journal article" date="2013" name="Genome Announc.">
        <title>Genome Sequence of Sporolactobacillus laevolacticus DSM442, an Efficient Polymer-Grade D-Lactate Producer from Agricultural Waste Cottonseed as a Nitrogen Source.</title>
        <authorList>
            <person name="Wang H."/>
            <person name="Wang L."/>
            <person name="Ju J."/>
            <person name="Yu B."/>
            <person name="Ma Y."/>
        </authorList>
    </citation>
    <scope>NUCLEOTIDE SEQUENCE [LARGE SCALE GENOMIC DNA]</scope>
    <source>
        <strain evidence="3 4">DSM 442</strain>
    </source>
</reference>
<sequence length="109" mass="11942">MNNRVEFVLALIGTILSTIGWTLSILYIISFAAITRPANPSIGNFLVVIALSELPFVVFNWAATFRLKHKSAGWAIYLIVSGCLLVFSPMILFAPLLITAGAISYCHKK</sequence>
<feature type="transmembrane region" description="Helical" evidence="1">
    <location>
        <begin position="74"/>
        <end position="98"/>
    </location>
</feature>
<protein>
    <recommendedName>
        <fullName evidence="2">DUF4064 domain-containing protein</fullName>
    </recommendedName>
</protein>
<dbReference type="EMBL" id="AWTC01000006">
    <property type="protein sequence ID" value="EST12240.1"/>
    <property type="molecule type" value="Genomic_DNA"/>
</dbReference>
<accession>V6IY21</accession>